<keyword evidence="2" id="KW-1185">Reference proteome</keyword>
<gene>
    <name evidence="1" type="ORF">CALMAC_LOCUS16653</name>
</gene>
<evidence type="ECO:0000313" key="1">
    <source>
        <dbReference type="EMBL" id="VEN58248.1"/>
    </source>
</evidence>
<name>A0A653DE28_CALMS</name>
<sequence length="31" mass="3663">MHLWEILIANRLQFLYTRNGVIVSIQPLPNL</sequence>
<accession>A0A653DE28</accession>
<dbReference type="EMBL" id="CAACVG010011508">
    <property type="protein sequence ID" value="VEN58248.1"/>
    <property type="molecule type" value="Genomic_DNA"/>
</dbReference>
<evidence type="ECO:0000313" key="2">
    <source>
        <dbReference type="Proteomes" id="UP000410492"/>
    </source>
</evidence>
<reference evidence="1 2" key="1">
    <citation type="submission" date="2019-01" db="EMBL/GenBank/DDBJ databases">
        <authorList>
            <person name="Sayadi A."/>
        </authorList>
    </citation>
    <scope>NUCLEOTIDE SEQUENCE [LARGE SCALE GENOMIC DNA]</scope>
</reference>
<organism evidence="1 2">
    <name type="scientific">Callosobruchus maculatus</name>
    <name type="common">Southern cowpea weevil</name>
    <name type="synonym">Pulse bruchid</name>
    <dbReference type="NCBI Taxonomy" id="64391"/>
    <lineage>
        <taxon>Eukaryota</taxon>
        <taxon>Metazoa</taxon>
        <taxon>Ecdysozoa</taxon>
        <taxon>Arthropoda</taxon>
        <taxon>Hexapoda</taxon>
        <taxon>Insecta</taxon>
        <taxon>Pterygota</taxon>
        <taxon>Neoptera</taxon>
        <taxon>Endopterygota</taxon>
        <taxon>Coleoptera</taxon>
        <taxon>Polyphaga</taxon>
        <taxon>Cucujiformia</taxon>
        <taxon>Chrysomeloidea</taxon>
        <taxon>Chrysomelidae</taxon>
        <taxon>Bruchinae</taxon>
        <taxon>Bruchini</taxon>
        <taxon>Callosobruchus</taxon>
    </lineage>
</organism>
<proteinExistence type="predicted"/>
<dbReference type="Proteomes" id="UP000410492">
    <property type="component" value="Unassembled WGS sequence"/>
</dbReference>
<dbReference type="AlphaFoldDB" id="A0A653DE28"/>
<protein>
    <submittedName>
        <fullName evidence="1">Uncharacterized protein</fullName>
    </submittedName>
</protein>